<keyword evidence="5" id="KW-0378">Hydrolase</keyword>
<gene>
    <name evidence="6" type="ORF">A5481_21685</name>
</gene>
<dbReference type="OrthoDB" id="4829434at2"/>
<dbReference type="GO" id="GO:0000166">
    <property type="term" value="F:nucleotide binding"/>
    <property type="evidence" value="ECO:0007669"/>
    <property type="project" value="UniProtKB-KW"/>
</dbReference>
<sequence>MAPSRNPLLRLEHVRDEIHALTEAAAGIGRDDFMDSYILRRTAEHAILIISEAVKAVPNEMTDRYPGPPWADIRGIGNILRHEYYAVDPLVLWNIMTEHLPALALVVDRMIAENWDQG</sequence>
<dbReference type="PANTHER" id="PTHR34139">
    <property type="entry name" value="UPF0331 PROTEIN MJ0127"/>
    <property type="match status" value="1"/>
</dbReference>
<dbReference type="Proteomes" id="UP000078316">
    <property type="component" value="Unassembled WGS sequence"/>
</dbReference>
<evidence type="ECO:0000313" key="6">
    <source>
        <dbReference type="EMBL" id="OAS20954.1"/>
    </source>
</evidence>
<keyword evidence="3" id="KW-0540">Nuclease</keyword>
<dbReference type="GO" id="GO:0110001">
    <property type="term" value="C:toxin-antitoxin complex"/>
    <property type="evidence" value="ECO:0007669"/>
    <property type="project" value="InterPro"/>
</dbReference>
<keyword evidence="4" id="KW-0547">Nucleotide-binding</keyword>
<proteinExistence type="predicted"/>
<name>A0A179S529_9HYPH</name>
<organism evidence="6 7">
    <name type="scientific">Methylobacterium platani</name>
    <dbReference type="NCBI Taxonomy" id="427683"/>
    <lineage>
        <taxon>Bacteria</taxon>
        <taxon>Pseudomonadati</taxon>
        <taxon>Pseudomonadota</taxon>
        <taxon>Alphaproteobacteria</taxon>
        <taxon>Hyphomicrobiales</taxon>
        <taxon>Methylobacteriaceae</taxon>
        <taxon>Methylobacterium</taxon>
    </lineage>
</organism>
<protein>
    <recommendedName>
        <fullName evidence="8">DUF86 domain-containing protein</fullName>
    </recommendedName>
</protein>
<dbReference type="STRING" id="427683.A5481_21685"/>
<dbReference type="GO" id="GO:0016787">
    <property type="term" value="F:hydrolase activity"/>
    <property type="evidence" value="ECO:0007669"/>
    <property type="project" value="UniProtKB-KW"/>
</dbReference>
<evidence type="ECO:0000256" key="2">
    <source>
        <dbReference type="ARBA" id="ARBA00022649"/>
    </source>
</evidence>
<dbReference type="EMBL" id="LWHQ01000043">
    <property type="protein sequence ID" value="OAS20954.1"/>
    <property type="molecule type" value="Genomic_DNA"/>
</dbReference>
<evidence type="ECO:0000313" key="7">
    <source>
        <dbReference type="Proteomes" id="UP000078316"/>
    </source>
</evidence>
<dbReference type="GO" id="GO:0004540">
    <property type="term" value="F:RNA nuclease activity"/>
    <property type="evidence" value="ECO:0007669"/>
    <property type="project" value="InterPro"/>
</dbReference>
<evidence type="ECO:0000256" key="5">
    <source>
        <dbReference type="ARBA" id="ARBA00022801"/>
    </source>
</evidence>
<evidence type="ECO:0000256" key="4">
    <source>
        <dbReference type="ARBA" id="ARBA00022741"/>
    </source>
</evidence>
<keyword evidence="1" id="KW-0597">Phosphoprotein</keyword>
<keyword evidence="2" id="KW-1277">Toxin-antitoxin system</keyword>
<comment type="caution">
    <text evidence="6">The sequence shown here is derived from an EMBL/GenBank/DDBJ whole genome shotgun (WGS) entry which is preliminary data.</text>
</comment>
<dbReference type="RefSeq" id="WP_053082319.1">
    <property type="nucleotide sequence ID" value="NZ_LWHQ01000043.1"/>
</dbReference>
<dbReference type="InterPro" id="IPR051813">
    <property type="entry name" value="HepT_RNase_toxin"/>
</dbReference>
<dbReference type="Pfam" id="PF01934">
    <property type="entry name" value="HepT-like"/>
    <property type="match status" value="1"/>
</dbReference>
<evidence type="ECO:0000256" key="1">
    <source>
        <dbReference type="ARBA" id="ARBA00022553"/>
    </source>
</evidence>
<reference evidence="6 7" key="1">
    <citation type="submission" date="2016-04" db="EMBL/GenBank/DDBJ databases">
        <authorList>
            <person name="Evans L.H."/>
            <person name="Alamgir A."/>
            <person name="Owens N."/>
            <person name="Weber N.D."/>
            <person name="Virtaneva K."/>
            <person name="Barbian K."/>
            <person name="Babar A."/>
            <person name="Rosenke K."/>
        </authorList>
    </citation>
    <scope>NUCLEOTIDE SEQUENCE [LARGE SCALE GENOMIC DNA]</scope>
    <source>
        <strain evidence="6 7">PMB02</strain>
    </source>
</reference>
<dbReference type="InterPro" id="IPR008201">
    <property type="entry name" value="HepT-like"/>
</dbReference>
<accession>A0A179S529</accession>
<evidence type="ECO:0000256" key="3">
    <source>
        <dbReference type="ARBA" id="ARBA00022722"/>
    </source>
</evidence>
<dbReference type="AlphaFoldDB" id="A0A179S529"/>
<evidence type="ECO:0008006" key="8">
    <source>
        <dbReference type="Google" id="ProtNLM"/>
    </source>
</evidence>
<dbReference type="PANTHER" id="PTHR34139:SF1">
    <property type="entry name" value="RNASE MJ1380-RELATED"/>
    <property type="match status" value="1"/>
</dbReference>